<proteinExistence type="predicted"/>
<keyword evidence="1" id="KW-0648">Protein biosynthesis</keyword>
<evidence type="ECO:0000313" key="2">
    <source>
        <dbReference type="Proteomes" id="UP000265520"/>
    </source>
</evidence>
<keyword evidence="2" id="KW-1185">Reference proteome</keyword>
<sequence>CFHASSQVWARSDAAYGLKTQKKEKYVRRDSRNQPPVEAPYVPRNVAATKSNPDKTIEIFEGMTLVELAKRTGKSLSSLQDILTNVGEKIESEFDPLSMDIAELAAMVYSSQSQMMLNQ</sequence>
<comment type="caution">
    <text evidence="1">The sequence shown here is derived from an EMBL/GenBank/DDBJ whole genome shotgun (WGS) entry which is preliminary data.</text>
</comment>
<dbReference type="AlphaFoldDB" id="A0A392NFS1"/>
<evidence type="ECO:0000313" key="1">
    <source>
        <dbReference type="EMBL" id="MCH98183.1"/>
    </source>
</evidence>
<gene>
    <name evidence="1" type="ORF">A2U01_0019182</name>
</gene>
<accession>A0A392NFS1</accession>
<dbReference type="EMBL" id="LXQA010036965">
    <property type="protein sequence ID" value="MCH98183.1"/>
    <property type="molecule type" value="Genomic_DNA"/>
</dbReference>
<dbReference type="GO" id="GO:0003743">
    <property type="term" value="F:translation initiation factor activity"/>
    <property type="evidence" value="ECO:0007669"/>
    <property type="project" value="UniProtKB-KW"/>
</dbReference>
<protein>
    <submittedName>
        <fullName evidence="1">Translation initiation factor IF-2 mitochondrial-like</fullName>
    </submittedName>
</protein>
<dbReference type="Proteomes" id="UP000265520">
    <property type="component" value="Unassembled WGS sequence"/>
</dbReference>
<feature type="non-terminal residue" evidence="1">
    <location>
        <position position="1"/>
    </location>
</feature>
<organism evidence="1 2">
    <name type="scientific">Trifolium medium</name>
    <dbReference type="NCBI Taxonomy" id="97028"/>
    <lineage>
        <taxon>Eukaryota</taxon>
        <taxon>Viridiplantae</taxon>
        <taxon>Streptophyta</taxon>
        <taxon>Embryophyta</taxon>
        <taxon>Tracheophyta</taxon>
        <taxon>Spermatophyta</taxon>
        <taxon>Magnoliopsida</taxon>
        <taxon>eudicotyledons</taxon>
        <taxon>Gunneridae</taxon>
        <taxon>Pentapetalae</taxon>
        <taxon>rosids</taxon>
        <taxon>fabids</taxon>
        <taxon>Fabales</taxon>
        <taxon>Fabaceae</taxon>
        <taxon>Papilionoideae</taxon>
        <taxon>50 kb inversion clade</taxon>
        <taxon>NPAAA clade</taxon>
        <taxon>Hologalegina</taxon>
        <taxon>IRL clade</taxon>
        <taxon>Trifolieae</taxon>
        <taxon>Trifolium</taxon>
    </lineage>
</organism>
<name>A0A392NFS1_9FABA</name>
<reference evidence="1 2" key="1">
    <citation type="journal article" date="2018" name="Front. Plant Sci.">
        <title>Red Clover (Trifolium pratense) and Zigzag Clover (T. medium) - A Picture of Genomic Similarities and Differences.</title>
        <authorList>
            <person name="Dluhosova J."/>
            <person name="Istvanek J."/>
            <person name="Nedelnik J."/>
            <person name="Repkova J."/>
        </authorList>
    </citation>
    <scope>NUCLEOTIDE SEQUENCE [LARGE SCALE GENOMIC DNA]</scope>
    <source>
        <strain evidence="2">cv. 10/8</strain>
        <tissue evidence="1">Leaf</tissue>
    </source>
</reference>
<keyword evidence="1" id="KW-0396">Initiation factor</keyword>